<dbReference type="InterPro" id="IPR050570">
    <property type="entry name" value="Cell_wall_metabolism_enzyme"/>
</dbReference>
<reference evidence="2 3" key="1">
    <citation type="submission" date="2023-12" db="EMBL/GenBank/DDBJ databases">
        <title>Novel species of the genus Arcicella isolated from rivers.</title>
        <authorList>
            <person name="Lu H."/>
        </authorList>
    </citation>
    <scope>NUCLEOTIDE SEQUENCE [LARGE SCALE GENOMIC DNA]</scope>
    <source>
        <strain evidence="2 3">DC2W</strain>
    </source>
</reference>
<protein>
    <submittedName>
        <fullName evidence="2">Peptidoglycan DD-metalloendopeptidase family protein</fullName>
    </submittedName>
</protein>
<dbReference type="EMBL" id="JAYGIL010000004">
    <property type="protein sequence ID" value="MEA5402103.1"/>
    <property type="molecule type" value="Genomic_DNA"/>
</dbReference>
<proteinExistence type="predicted"/>
<comment type="caution">
    <text evidence="2">The sequence shown here is derived from an EMBL/GenBank/DDBJ whole genome shotgun (WGS) entry which is preliminary data.</text>
</comment>
<dbReference type="PANTHER" id="PTHR21666:SF270">
    <property type="entry name" value="MUREIN HYDROLASE ACTIVATOR ENVC"/>
    <property type="match status" value="1"/>
</dbReference>
<dbReference type="SUPFAM" id="SSF51261">
    <property type="entry name" value="Duplicated hybrid motif"/>
    <property type="match status" value="1"/>
</dbReference>
<dbReference type="PANTHER" id="PTHR21666">
    <property type="entry name" value="PEPTIDASE-RELATED"/>
    <property type="match status" value="1"/>
</dbReference>
<sequence>MEPNFEAYKHLLDDSSFRNIKVKTHSLFAYSKYEHVNLDIESTKNLDINNLSEVNTFVFNQIPKGYIGFGGYLENRNIYHRGDTTSDYQIEGEPRTIHLALDFWTLTNTPVYSVLNGNIHSFSFNPAKGQFGGCIITEHFIGERFYLLYGHLSAKSIQRFKIGQKISAGELIGFIGDENENGQWPPHLHFQLIKDIGNFRGDYFGVAAKSQLTFFKLNCPNPNLILNIE</sequence>
<dbReference type="Proteomes" id="UP001303899">
    <property type="component" value="Unassembled WGS sequence"/>
</dbReference>
<keyword evidence="3" id="KW-1185">Reference proteome</keyword>
<dbReference type="RefSeq" id="WP_323326329.1">
    <property type="nucleotide sequence ID" value="NZ_JAYGIL010000004.1"/>
</dbReference>
<accession>A0ABU5S0V5</accession>
<dbReference type="InterPro" id="IPR016047">
    <property type="entry name" value="M23ase_b-sheet_dom"/>
</dbReference>
<organism evidence="2 3">
    <name type="scientific">Arcicella gelida</name>
    <dbReference type="NCBI Taxonomy" id="2984195"/>
    <lineage>
        <taxon>Bacteria</taxon>
        <taxon>Pseudomonadati</taxon>
        <taxon>Bacteroidota</taxon>
        <taxon>Cytophagia</taxon>
        <taxon>Cytophagales</taxon>
        <taxon>Flectobacillaceae</taxon>
        <taxon>Arcicella</taxon>
    </lineage>
</organism>
<name>A0ABU5S0V5_9BACT</name>
<dbReference type="Gene3D" id="2.70.70.10">
    <property type="entry name" value="Glucose Permease (Domain IIA)"/>
    <property type="match status" value="1"/>
</dbReference>
<gene>
    <name evidence="2" type="ORF">VB776_04200</name>
</gene>
<evidence type="ECO:0000313" key="3">
    <source>
        <dbReference type="Proteomes" id="UP001303899"/>
    </source>
</evidence>
<dbReference type="CDD" id="cd12797">
    <property type="entry name" value="M23_peptidase"/>
    <property type="match status" value="1"/>
</dbReference>
<feature type="domain" description="M23ase beta-sheet core" evidence="1">
    <location>
        <begin position="97"/>
        <end position="194"/>
    </location>
</feature>
<evidence type="ECO:0000313" key="2">
    <source>
        <dbReference type="EMBL" id="MEA5402103.1"/>
    </source>
</evidence>
<evidence type="ECO:0000259" key="1">
    <source>
        <dbReference type="Pfam" id="PF01551"/>
    </source>
</evidence>
<dbReference type="Pfam" id="PF01551">
    <property type="entry name" value="Peptidase_M23"/>
    <property type="match status" value="1"/>
</dbReference>
<dbReference type="InterPro" id="IPR011055">
    <property type="entry name" value="Dup_hybrid_motif"/>
</dbReference>